<reference evidence="2" key="1">
    <citation type="submission" date="2019-06" db="EMBL/GenBank/DDBJ databases">
        <authorList>
            <person name="Zheng W."/>
        </authorList>
    </citation>
    <scope>NUCLEOTIDE SEQUENCE</scope>
    <source>
        <strain evidence="2">QDHG01</strain>
    </source>
</reference>
<dbReference type="EMBL" id="RRYP01013774">
    <property type="protein sequence ID" value="TNV76338.1"/>
    <property type="molecule type" value="Genomic_DNA"/>
</dbReference>
<keyword evidence="3" id="KW-1185">Reference proteome</keyword>
<proteinExistence type="predicted"/>
<evidence type="ECO:0000313" key="3">
    <source>
        <dbReference type="Proteomes" id="UP000785679"/>
    </source>
</evidence>
<organism evidence="2 3">
    <name type="scientific">Halteria grandinella</name>
    <dbReference type="NCBI Taxonomy" id="5974"/>
    <lineage>
        <taxon>Eukaryota</taxon>
        <taxon>Sar</taxon>
        <taxon>Alveolata</taxon>
        <taxon>Ciliophora</taxon>
        <taxon>Intramacronucleata</taxon>
        <taxon>Spirotrichea</taxon>
        <taxon>Stichotrichia</taxon>
        <taxon>Sporadotrichida</taxon>
        <taxon>Halteriidae</taxon>
        <taxon>Halteria</taxon>
    </lineage>
</organism>
<dbReference type="OrthoDB" id="10635085at2759"/>
<dbReference type="Proteomes" id="UP000785679">
    <property type="component" value="Unassembled WGS sequence"/>
</dbReference>
<protein>
    <submittedName>
        <fullName evidence="2">Uncharacterized protein</fullName>
    </submittedName>
</protein>
<name>A0A8J8SZT9_HALGN</name>
<comment type="caution">
    <text evidence="2">The sequence shown here is derived from an EMBL/GenBank/DDBJ whole genome shotgun (WGS) entry which is preliminary data.</text>
</comment>
<feature type="region of interest" description="Disordered" evidence="1">
    <location>
        <begin position="1"/>
        <end position="73"/>
    </location>
</feature>
<feature type="compositionally biased region" description="Polar residues" evidence="1">
    <location>
        <begin position="20"/>
        <end position="51"/>
    </location>
</feature>
<evidence type="ECO:0000313" key="2">
    <source>
        <dbReference type="EMBL" id="TNV76338.1"/>
    </source>
</evidence>
<gene>
    <name evidence="2" type="ORF">FGO68_gene11339</name>
</gene>
<sequence>MSERVGCKLQKYSIMERSSHQGINHQSSGQSSGPRGLVQQSAPHQYMQPKSSHQEDEQSSSSSSSGGGAGAWQSHDQYMVPKQFQQHLHAENGGSVFQEGGGAGAMPSGGKQPLNIREQMAQLKIDNHHQLIGAAGDSGAFLALVKEHYPHMPEATYKQLEMLNQVLDQYAPEDIRDLFILHVDPRQNGGPTMTLAGVPQGKLILTEPQFNLVKKVYAKSFSTVHGRFNLSDNELVIQFFMNIKHLYSIIQRCQMGDSRLMMTTNSLASFRSSTMSLYK</sequence>
<accession>A0A8J8SZT9</accession>
<evidence type="ECO:0000256" key="1">
    <source>
        <dbReference type="SAM" id="MobiDB-lite"/>
    </source>
</evidence>
<dbReference type="AlphaFoldDB" id="A0A8J8SZT9"/>